<dbReference type="Proteomes" id="UP000435877">
    <property type="component" value="Unassembled WGS sequence"/>
</dbReference>
<dbReference type="EMBL" id="CACSIM010000008">
    <property type="protein sequence ID" value="CAA0122195.1"/>
    <property type="molecule type" value="Genomic_DNA"/>
</dbReference>
<evidence type="ECO:0000256" key="8">
    <source>
        <dbReference type="ARBA" id="ARBA00075603"/>
    </source>
</evidence>
<evidence type="ECO:0000313" key="16">
    <source>
        <dbReference type="Proteomes" id="UP000435877"/>
    </source>
</evidence>
<evidence type="ECO:0000256" key="5">
    <source>
        <dbReference type="ARBA" id="ARBA00052938"/>
    </source>
</evidence>
<sequence>MAYQIENPTRYADKMFSDVFLPDETLLIKREAREFAETVLRPIAHEVNTTPESRGAFRHDLVEKMAAAGLYAVPFAADVGGRDLQFPTLATLVVMEELGYYTPGAASALFDGQAILCGQTLNGAAPHLRERYLPKLIKGEIVCCFATSEPEASTDLSVKTMSTIAAPVDGGFLVNGRKRWITNSVAGDVICLLCNSGGQHVMLLVDMHDKGIRVSDPDLKMGNHAQLTADVFFEDVFVPEENIIGSFGKGLNAALAALTLGRAGIAALGVGMAQRAFDYSCSYISERKAFGKRIAEFQYWQFRFADHATAIENARNLYQKAAYAFDKTGKPSAMMPMAKVTGSELAVNVSRDAIQACGGYGFAREMVADGIEWPLESIYRDAKIGEIYEGANEVQRWAIAREIFGRDIAG</sequence>
<dbReference type="Pfam" id="PF02771">
    <property type="entry name" value="Acyl-CoA_dh_N"/>
    <property type="match status" value="1"/>
</dbReference>
<dbReference type="PANTHER" id="PTHR43884">
    <property type="entry name" value="ACYL-COA DEHYDROGENASE"/>
    <property type="match status" value="1"/>
</dbReference>
<dbReference type="PIRSF" id="PIRSF016578">
    <property type="entry name" value="HsaA"/>
    <property type="match status" value="1"/>
</dbReference>
<dbReference type="InterPro" id="IPR006091">
    <property type="entry name" value="Acyl-CoA_Oxase/DH_mid-dom"/>
</dbReference>
<evidence type="ECO:0000313" key="17">
    <source>
        <dbReference type="Proteomes" id="UP000439591"/>
    </source>
</evidence>
<dbReference type="Gene3D" id="2.40.110.10">
    <property type="entry name" value="Butyryl-CoA Dehydrogenase, subunit A, domain 2"/>
    <property type="match status" value="1"/>
</dbReference>
<evidence type="ECO:0000256" key="3">
    <source>
        <dbReference type="ARBA" id="ARBA00022630"/>
    </source>
</evidence>
<dbReference type="InterPro" id="IPR013786">
    <property type="entry name" value="AcylCoA_DH/ox_N"/>
</dbReference>
<evidence type="ECO:0000256" key="6">
    <source>
        <dbReference type="ARBA" id="ARBA00066461"/>
    </source>
</evidence>
<keyword evidence="3 9" id="KW-0285">Flavoprotein</keyword>
<evidence type="ECO:0000256" key="7">
    <source>
        <dbReference type="ARBA" id="ARBA00068311"/>
    </source>
</evidence>
<feature type="domain" description="Acyl-CoA oxidase/dehydrogenase middle" evidence="11">
    <location>
        <begin position="144"/>
        <end position="236"/>
    </location>
</feature>
<dbReference type="Proteomes" id="UP000439591">
    <property type="component" value="Unassembled WGS sequence"/>
</dbReference>
<comment type="cofactor">
    <cofactor evidence="1 9">
        <name>FAD</name>
        <dbReference type="ChEBI" id="CHEBI:57692"/>
    </cofactor>
</comment>
<name>A0A5S9QJ34_9GAMM</name>
<dbReference type="InterPro" id="IPR009100">
    <property type="entry name" value="AcylCoA_DH/oxidase_NM_dom_sf"/>
</dbReference>
<organism evidence="14 17">
    <name type="scientific">Zhongshania aliphaticivorans</name>
    <dbReference type="NCBI Taxonomy" id="1470434"/>
    <lineage>
        <taxon>Bacteria</taxon>
        <taxon>Pseudomonadati</taxon>
        <taxon>Pseudomonadota</taxon>
        <taxon>Gammaproteobacteria</taxon>
        <taxon>Cellvibrionales</taxon>
        <taxon>Spongiibacteraceae</taxon>
        <taxon>Zhongshania</taxon>
    </lineage>
</organism>
<dbReference type="EMBL" id="CACSIK010000003">
    <property type="protein sequence ID" value="CAA0110556.1"/>
    <property type="molecule type" value="Genomic_DNA"/>
</dbReference>
<comment type="catalytic activity">
    <reaction evidence="5">
        <text>3-sulfinopropanoyl-CoA + H2O = propanoyl-CoA + sulfite + H(+)</text>
        <dbReference type="Rhea" id="RHEA:41624"/>
        <dbReference type="ChEBI" id="CHEBI:15377"/>
        <dbReference type="ChEBI" id="CHEBI:15378"/>
        <dbReference type="ChEBI" id="CHEBI:17359"/>
        <dbReference type="ChEBI" id="CHEBI:57392"/>
        <dbReference type="ChEBI" id="CHEBI:78349"/>
        <dbReference type="EC" id="3.13.1.4"/>
    </reaction>
    <physiologicalReaction direction="left-to-right" evidence="5">
        <dbReference type="Rhea" id="RHEA:41625"/>
    </physiologicalReaction>
</comment>
<dbReference type="EC" id="3.13.1.4" evidence="6"/>
<evidence type="ECO:0000259" key="11">
    <source>
        <dbReference type="Pfam" id="PF02770"/>
    </source>
</evidence>
<accession>A0A5S9QJ34</accession>
<keyword evidence="9 14" id="KW-0560">Oxidoreductase</keyword>
<feature type="domain" description="Acyl-CoA dehydrogenase/oxidase C-terminal" evidence="10">
    <location>
        <begin position="248"/>
        <end position="403"/>
    </location>
</feature>
<evidence type="ECO:0000256" key="9">
    <source>
        <dbReference type="RuleBase" id="RU362125"/>
    </source>
</evidence>
<dbReference type="GO" id="GO:0050660">
    <property type="term" value="F:flavin adenine dinucleotide binding"/>
    <property type="evidence" value="ECO:0007669"/>
    <property type="project" value="InterPro"/>
</dbReference>
<keyword evidence="4 9" id="KW-0274">FAD</keyword>
<evidence type="ECO:0000256" key="2">
    <source>
        <dbReference type="ARBA" id="ARBA00009347"/>
    </source>
</evidence>
<dbReference type="GO" id="GO:0003995">
    <property type="term" value="F:acyl-CoA dehydrogenase activity"/>
    <property type="evidence" value="ECO:0007669"/>
    <property type="project" value="TreeGrafter"/>
</dbReference>
<evidence type="ECO:0000313" key="15">
    <source>
        <dbReference type="EMBL" id="CAA0122195.1"/>
    </source>
</evidence>
<dbReference type="InterPro" id="IPR037069">
    <property type="entry name" value="AcylCoA_DH/ox_N_sf"/>
</dbReference>
<dbReference type="RefSeq" id="WP_159269918.1">
    <property type="nucleotide sequence ID" value="NZ_CACSIK010000003.1"/>
</dbReference>
<dbReference type="Pfam" id="PF00441">
    <property type="entry name" value="Acyl-CoA_dh_1"/>
    <property type="match status" value="1"/>
</dbReference>
<dbReference type="Gene3D" id="1.20.140.10">
    <property type="entry name" value="Butyryl-CoA Dehydrogenase, subunit A, domain 3"/>
    <property type="match status" value="1"/>
</dbReference>
<gene>
    <name evidence="14" type="primary">bcd_1</name>
    <name evidence="13" type="synonym">bcd</name>
    <name evidence="15" type="synonym">bcd_2</name>
    <name evidence="13" type="ORF">IHBHHGIJ_03211</name>
    <name evidence="14" type="ORF">KFEGEMFD_03424</name>
    <name evidence="15" type="ORF">KFEGEMFD_03956</name>
</gene>
<dbReference type="AlphaFoldDB" id="A0A5S9QJ34"/>
<protein>
    <recommendedName>
        <fullName evidence="7">3-sulfinopropanoyl-CoA desulfinase</fullName>
        <ecNumber evidence="6">3.13.1.4</ecNumber>
    </recommendedName>
    <alternativeName>
        <fullName evidence="8">3-sulfinopropionyl coenzyme A desulfinase</fullName>
    </alternativeName>
</protein>
<dbReference type="Gene3D" id="1.10.540.10">
    <property type="entry name" value="Acyl-CoA dehydrogenase/oxidase, N-terminal domain"/>
    <property type="match status" value="1"/>
</dbReference>
<keyword evidence="16" id="KW-1185">Reference proteome</keyword>
<comment type="similarity">
    <text evidence="2 9">Belongs to the acyl-CoA dehydrogenase family.</text>
</comment>
<dbReference type="InterPro" id="IPR036250">
    <property type="entry name" value="AcylCo_DH-like_C"/>
</dbReference>
<dbReference type="FunFam" id="1.20.140.10:FF:000004">
    <property type="entry name" value="Acyl-CoA dehydrogenase FadE25"/>
    <property type="match status" value="1"/>
</dbReference>
<dbReference type="OrthoDB" id="9780544at2"/>
<evidence type="ECO:0000313" key="13">
    <source>
        <dbReference type="EMBL" id="CAA0110556.1"/>
    </source>
</evidence>
<dbReference type="InterPro" id="IPR009075">
    <property type="entry name" value="AcylCo_DH/oxidase_C"/>
</dbReference>
<reference evidence="16 17" key="1">
    <citation type="submission" date="2019-11" db="EMBL/GenBank/DDBJ databases">
        <authorList>
            <person name="Holert J."/>
        </authorList>
    </citation>
    <scope>NUCLEOTIDE SEQUENCE [LARGE SCALE GENOMIC DNA]</scope>
    <source>
        <strain evidence="14">BC3_2A</strain>
        <strain evidence="13">SB11_1A</strain>
    </source>
</reference>
<proteinExistence type="inferred from homology"/>
<evidence type="ECO:0000313" key="14">
    <source>
        <dbReference type="EMBL" id="CAA0118183.1"/>
    </source>
</evidence>
<dbReference type="SUPFAM" id="SSF56645">
    <property type="entry name" value="Acyl-CoA dehydrogenase NM domain-like"/>
    <property type="match status" value="1"/>
</dbReference>
<dbReference type="EMBL" id="CACSIM010000006">
    <property type="protein sequence ID" value="CAA0118183.1"/>
    <property type="molecule type" value="Genomic_DNA"/>
</dbReference>
<evidence type="ECO:0000259" key="12">
    <source>
        <dbReference type="Pfam" id="PF02771"/>
    </source>
</evidence>
<dbReference type="SUPFAM" id="SSF47203">
    <property type="entry name" value="Acyl-CoA dehydrogenase C-terminal domain-like"/>
    <property type="match status" value="1"/>
</dbReference>
<evidence type="ECO:0000256" key="4">
    <source>
        <dbReference type="ARBA" id="ARBA00022827"/>
    </source>
</evidence>
<dbReference type="Pfam" id="PF02770">
    <property type="entry name" value="Acyl-CoA_dh_M"/>
    <property type="match status" value="1"/>
</dbReference>
<dbReference type="InterPro" id="IPR046373">
    <property type="entry name" value="Acyl-CoA_Oxase/DH_mid-dom_sf"/>
</dbReference>
<feature type="domain" description="Acyl-CoA dehydrogenase/oxidase N-terminal" evidence="12">
    <location>
        <begin position="23"/>
        <end position="140"/>
    </location>
</feature>
<dbReference type="PANTHER" id="PTHR43884:SF12">
    <property type="entry name" value="ISOVALERYL-COA DEHYDROGENASE, MITOCHONDRIAL-RELATED"/>
    <property type="match status" value="1"/>
</dbReference>
<evidence type="ECO:0000259" key="10">
    <source>
        <dbReference type="Pfam" id="PF00441"/>
    </source>
</evidence>
<evidence type="ECO:0000256" key="1">
    <source>
        <dbReference type="ARBA" id="ARBA00001974"/>
    </source>
</evidence>